<evidence type="ECO:0000313" key="2">
    <source>
        <dbReference type="EMBL" id="KAJ7341262.1"/>
    </source>
</evidence>
<proteinExistence type="predicted"/>
<feature type="compositionally biased region" description="Polar residues" evidence="1">
    <location>
        <begin position="108"/>
        <end position="120"/>
    </location>
</feature>
<keyword evidence="3" id="KW-1185">Reference proteome</keyword>
<feature type="region of interest" description="Disordered" evidence="1">
    <location>
        <begin position="1"/>
        <end position="24"/>
    </location>
</feature>
<gene>
    <name evidence="2" type="ORF">JRQ81_005158</name>
</gene>
<dbReference type="EMBL" id="JAPFRF010000002">
    <property type="protein sequence ID" value="KAJ7341262.1"/>
    <property type="molecule type" value="Genomic_DNA"/>
</dbReference>
<accession>A0A9Q1B626</accession>
<feature type="compositionally biased region" description="Basic and acidic residues" evidence="1">
    <location>
        <begin position="67"/>
        <end position="79"/>
    </location>
</feature>
<feature type="region of interest" description="Disordered" evidence="1">
    <location>
        <begin position="60"/>
        <end position="79"/>
    </location>
</feature>
<protein>
    <submittedName>
        <fullName evidence="2">Uncharacterized protein</fullName>
    </submittedName>
</protein>
<organism evidence="2 3">
    <name type="scientific">Phrynocephalus forsythii</name>
    <dbReference type="NCBI Taxonomy" id="171643"/>
    <lineage>
        <taxon>Eukaryota</taxon>
        <taxon>Metazoa</taxon>
        <taxon>Chordata</taxon>
        <taxon>Craniata</taxon>
        <taxon>Vertebrata</taxon>
        <taxon>Euteleostomi</taxon>
        <taxon>Lepidosauria</taxon>
        <taxon>Squamata</taxon>
        <taxon>Bifurcata</taxon>
        <taxon>Unidentata</taxon>
        <taxon>Episquamata</taxon>
        <taxon>Toxicofera</taxon>
        <taxon>Iguania</taxon>
        <taxon>Acrodonta</taxon>
        <taxon>Agamidae</taxon>
        <taxon>Agaminae</taxon>
        <taxon>Phrynocephalus</taxon>
    </lineage>
</organism>
<comment type="caution">
    <text evidence="2">The sequence shown here is derived from an EMBL/GenBank/DDBJ whole genome shotgun (WGS) entry which is preliminary data.</text>
</comment>
<feature type="compositionally biased region" description="Basic and acidic residues" evidence="1">
    <location>
        <begin position="14"/>
        <end position="24"/>
    </location>
</feature>
<dbReference type="AlphaFoldDB" id="A0A9Q1B626"/>
<evidence type="ECO:0000256" key="1">
    <source>
        <dbReference type="SAM" id="MobiDB-lite"/>
    </source>
</evidence>
<name>A0A9Q1B626_9SAUR</name>
<evidence type="ECO:0000313" key="3">
    <source>
        <dbReference type="Proteomes" id="UP001142489"/>
    </source>
</evidence>
<dbReference type="Proteomes" id="UP001142489">
    <property type="component" value="Unassembled WGS sequence"/>
</dbReference>
<sequence length="120" mass="13676">MPCHQHSLGQPKRPQNDSSRKPQKIKDLIDWLSPELRAMEYKRGLLSFEDHSSAALRAMKTPTQRSSFKERKGKENHVERKRGAVQFGTFSKHVSVSPASPRKRETLTENPATLHNLACT</sequence>
<reference evidence="2" key="1">
    <citation type="journal article" date="2023" name="DNA Res.">
        <title>Chromosome-level genome assembly of Phrynocephalus forsythii using third-generation DNA sequencing and Hi-C analysis.</title>
        <authorList>
            <person name="Qi Y."/>
            <person name="Zhao W."/>
            <person name="Zhao Y."/>
            <person name="Niu C."/>
            <person name="Cao S."/>
            <person name="Zhang Y."/>
        </authorList>
    </citation>
    <scope>NUCLEOTIDE SEQUENCE</scope>
    <source>
        <tissue evidence="2">Muscle</tissue>
    </source>
</reference>
<feature type="region of interest" description="Disordered" evidence="1">
    <location>
        <begin position="92"/>
        <end position="120"/>
    </location>
</feature>